<dbReference type="Gene3D" id="3.40.190.10">
    <property type="entry name" value="Periplasmic binding protein-like II"/>
    <property type="match status" value="1"/>
</dbReference>
<gene>
    <name evidence="4" type="ORF">B5F14_07630</name>
</gene>
<dbReference type="PANTHER" id="PTHR33392:SF6">
    <property type="entry name" value="POLYISOPRENYL-TEICHOIC ACID--PEPTIDOGLYCAN TEICHOIC ACID TRANSFERASE TAGU"/>
    <property type="match status" value="1"/>
</dbReference>
<sequence length="575" mass="64629">MKKNVKKTKKRTRKNPFVVILSLICIVAAVFLCVQLFMLNMLPLVLEVAAIIIIVVLSLILCLFYTFLAKRPISRFLSAFMILVLTVVYGAGNYYIYKTNEMFASVTNLTDQMTNTISVVTLNGSGYDSLESLNNMTIGTITSQDAEGTQKAIDDISSKITFETADYTTFEDLYYALYNDQVQGIILNETFRGIVFEMDPEANNNTTTVNQTIYYTKRETQSDTVKESVNVTSETFTILISGNDSYGGLTSNSRSDSNMLLTINPTTHTVLMTSIPRDYYQTIECVDTNSSLACPQGERDKLTHSGLYGVDTTEKTIESFLDITINYHVRVNFSSVINLVDALGGIDVYVEEGLAVDRFNADWALEGVTEGWNHLDGKRALAFARERYAYTDGDAQRVKNQQIVIQAMVDKIASPEMIARFGNFMDALSGAFETNMTSEEILSLIRYEFTFFPEWKFESYTLVGQTNSGYCATLGDYADVVFANLDSIQVAHDKIQAVIDGKSSTEVSDTIDENNIEVIDDSQNQVVQDPGYITDPYAGFDYSQDYSTDYYEDSNQYYTDGTYSEDIYYDEQYGY</sequence>
<keyword evidence="2" id="KW-0812">Transmembrane</keyword>
<evidence type="ECO:0000313" key="4">
    <source>
        <dbReference type="EMBL" id="OUP58948.1"/>
    </source>
</evidence>
<proteinExistence type="inferred from homology"/>
<dbReference type="AlphaFoldDB" id="A0A1Y4LQN7"/>
<dbReference type="PANTHER" id="PTHR33392">
    <property type="entry name" value="POLYISOPRENYL-TEICHOIC ACID--PEPTIDOGLYCAN TEICHOIC ACID TRANSFERASE TAGU"/>
    <property type="match status" value="1"/>
</dbReference>
<dbReference type="InterPro" id="IPR050922">
    <property type="entry name" value="LytR/CpsA/Psr_CW_biosynth"/>
</dbReference>
<dbReference type="Proteomes" id="UP000195447">
    <property type="component" value="Unassembled WGS sequence"/>
</dbReference>
<dbReference type="EMBL" id="NFKM01000015">
    <property type="protein sequence ID" value="OUP58948.1"/>
    <property type="molecule type" value="Genomic_DNA"/>
</dbReference>
<evidence type="ECO:0000256" key="1">
    <source>
        <dbReference type="ARBA" id="ARBA00006068"/>
    </source>
</evidence>
<dbReference type="Pfam" id="PF03816">
    <property type="entry name" value="LytR_cpsA_psr"/>
    <property type="match status" value="1"/>
</dbReference>
<feature type="domain" description="Cell envelope-related transcriptional attenuator" evidence="3">
    <location>
        <begin position="254"/>
        <end position="413"/>
    </location>
</feature>
<keyword evidence="2" id="KW-1133">Transmembrane helix</keyword>
<organism evidence="4 5">
    <name type="scientific">Faecalitalea cylindroides</name>
    <dbReference type="NCBI Taxonomy" id="39483"/>
    <lineage>
        <taxon>Bacteria</taxon>
        <taxon>Bacillati</taxon>
        <taxon>Bacillota</taxon>
        <taxon>Erysipelotrichia</taxon>
        <taxon>Erysipelotrichales</taxon>
        <taxon>Erysipelotrichaceae</taxon>
        <taxon>Faecalitalea</taxon>
    </lineage>
</organism>
<evidence type="ECO:0000259" key="3">
    <source>
        <dbReference type="Pfam" id="PF03816"/>
    </source>
</evidence>
<protein>
    <recommendedName>
        <fullName evidence="3">Cell envelope-related transcriptional attenuator domain-containing protein</fullName>
    </recommendedName>
</protein>
<evidence type="ECO:0000313" key="5">
    <source>
        <dbReference type="Proteomes" id="UP000195447"/>
    </source>
</evidence>
<comment type="similarity">
    <text evidence="1">Belongs to the LytR/CpsA/Psr (LCP) family.</text>
</comment>
<comment type="caution">
    <text evidence="4">The sequence shown here is derived from an EMBL/GenBank/DDBJ whole genome shotgun (WGS) entry which is preliminary data.</text>
</comment>
<feature type="transmembrane region" description="Helical" evidence="2">
    <location>
        <begin position="76"/>
        <end position="97"/>
    </location>
</feature>
<reference evidence="5" key="1">
    <citation type="submission" date="2017-04" db="EMBL/GenBank/DDBJ databases">
        <title>Function of individual gut microbiota members based on whole genome sequencing of pure cultures obtained from chicken caecum.</title>
        <authorList>
            <person name="Medvecky M."/>
            <person name="Cejkova D."/>
            <person name="Polansky O."/>
            <person name="Karasova D."/>
            <person name="Kubasova T."/>
            <person name="Cizek A."/>
            <person name="Rychlik I."/>
        </authorList>
    </citation>
    <scope>NUCLEOTIDE SEQUENCE [LARGE SCALE GENOMIC DNA]</scope>
    <source>
        <strain evidence="5">An178</strain>
    </source>
</reference>
<feature type="transmembrane region" description="Helical" evidence="2">
    <location>
        <begin position="44"/>
        <end position="69"/>
    </location>
</feature>
<keyword evidence="2" id="KW-0472">Membrane</keyword>
<dbReference type="NCBIfam" id="TIGR00350">
    <property type="entry name" value="lytR_cpsA_psr"/>
    <property type="match status" value="1"/>
</dbReference>
<dbReference type="InterPro" id="IPR004474">
    <property type="entry name" value="LytR_CpsA_psr"/>
</dbReference>
<dbReference type="RefSeq" id="WP_087158879.1">
    <property type="nucleotide sequence ID" value="NZ_NFKM01000015.1"/>
</dbReference>
<feature type="transmembrane region" description="Helical" evidence="2">
    <location>
        <begin position="16"/>
        <end position="38"/>
    </location>
</feature>
<evidence type="ECO:0000256" key="2">
    <source>
        <dbReference type="SAM" id="Phobius"/>
    </source>
</evidence>
<keyword evidence="5" id="KW-1185">Reference proteome</keyword>
<accession>A0A1Y4LQN7</accession>
<name>A0A1Y4LQN7_9FIRM</name>
<dbReference type="Gene3D" id="3.40.630.190">
    <property type="entry name" value="LCP protein"/>
    <property type="match status" value="1"/>
</dbReference>